<dbReference type="OrthoDB" id="9805538at2"/>
<dbReference type="PROSITE" id="PS00211">
    <property type="entry name" value="ABC_TRANSPORTER_1"/>
    <property type="match status" value="1"/>
</dbReference>
<organism evidence="5 6">
    <name type="scientific">Hydrogenobacter thermophilus (strain DSM 6534 / IAM 12695 / TK-6)</name>
    <dbReference type="NCBI Taxonomy" id="608538"/>
    <lineage>
        <taxon>Bacteria</taxon>
        <taxon>Pseudomonadati</taxon>
        <taxon>Aquificota</taxon>
        <taxon>Aquificia</taxon>
        <taxon>Aquificales</taxon>
        <taxon>Aquificaceae</taxon>
        <taxon>Hydrogenobacter</taxon>
    </lineage>
</organism>
<sequence>MANVIVELKNVSKSYTGSELIPVLKSVYLTVELGKIYIILGPSGSGKTTLLNIIGLLDKPSEGEVFFEGERVDTLSEDELAVKRAGKISYIFQDIRLIPTLSAIDNILLPTYFVKYKIDFSFLEYLLNSLNLNNKVKMYPSQLSGGQAQRVAIIRALITKPMLLLADEPTANLDTKNKDIVKEILYNYSRENNASVVLATHDQSVVDIGDYVLCISDGVLKRNQDCLRC</sequence>
<evidence type="ECO:0000313" key="6">
    <source>
        <dbReference type="Proteomes" id="UP000002574"/>
    </source>
</evidence>
<proteinExistence type="predicted"/>
<dbReference type="InterPro" id="IPR027417">
    <property type="entry name" value="P-loop_NTPase"/>
</dbReference>
<keyword evidence="6" id="KW-1185">Reference proteome</keyword>
<dbReference type="InterPro" id="IPR015854">
    <property type="entry name" value="ABC_transpr_LolD-like"/>
</dbReference>
<dbReference type="GO" id="GO:0016887">
    <property type="term" value="F:ATP hydrolysis activity"/>
    <property type="evidence" value="ECO:0007669"/>
    <property type="project" value="InterPro"/>
</dbReference>
<accession>D3DI31</accession>
<dbReference type="GO" id="GO:0005886">
    <property type="term" value="C:plasma membrane"/>
    <property type="evidence" value="ECO:0007669"/>
    <property type="project" value="TreeGrafter"/>
</dbReference>
<keyword evidence="3 5" id="KW-0067">ATP-binding</keyword>
<dbReference type="Proteomes" id="UP000002574">
    <property type="component" value="Chromosome"/>
</dbReference>
<name>D3DI31_HYDTT</name>
<dbReference type="GO" id="GO:0022857">
    <property type="term" value="F:transmembrane transporter activity"/>
    <property type="evidence" value="ECO:0007669"/>
    <property type="project" value="TreeGrafter"/>
</dbReference>
<evidence type="ECO:0000256" key="3">
    <source>
        <dbReference type="ARBA" id="ARBA00022840"/>
    </source>
</evidence>
<dbReference type="RefSeq" id="WP_012963663.1">
    <property type="nucleotide sequence ID" value="NC_013799.1"/>
</dbReference>
<dbReference type="SMART" id="SM00382">
    <property type="entry name" value="AAA"/>
    <property type="match status" value="1"/>
</dbReference>
<dbReference type="EMBL" id="AP011112">
    <property type="protein sequence ID" value="BAI69483.1"/>
    <property type="molecule type" value="Genomic_DNA"/>
</dbReference>
<feature type="domain" description="ABC transporter" evidence="4">
    <location>
        <begin position="6"/>
        <end position="227"/>
    </location>
</feature>
<dbReference type="eggNOG" id="COG1136">
    <property type="taxonomic scope" value="Bacteria"/>
</dbReference>
<dbReference type="PANTHER" id="PTHR24220">
    <property type="entry name" value="IMPORT ATP-BINDING PROTEIN"/>
    <property type="match status" value="1"/>
</dbReference>
<reference evidence="5 6" key="1">
    <citation type="journal article" date="2010" name="J. Bacteriol.">
        <title>Complete genome sequence of the thermophilic, obligately chemolithoautotrophic hydrogen-oxidizing bacterium Hydrogenobacter thermophilus TK-6.</title>
        <authorList>
            <person name="Arai H."/>
            <person name="Kanbe H."/>
            <person name="Ishii M."/>
            <person name="Igarashi Y."/>
        </authorList>
    </citation>
    <scope>NUCLEOTIDE SEQUENCE [LARGE SCALE GENOMIC DNA]</scope>
    <source>
        <strain evidence="6">DSM 6534 / IAM 12695 / TK-6 [Tokyo]</strain>
    </source>
</reference>
<dbReference type="Gene3D" id="3.40.50.300">
    <property type="entry name" value="P-loop containing nucleotide triphosphate hydrolases"/>
    <property type="match status" value="1"/>
</dbReference>
<evidence type="ECO:0000259" key="4">
    <source>
        <dbReference type="PROSITE" id="PS50893"/>
    </source>
</evidence>
<dbReference type="PROSITE" id="PS50893">
    <property type="entry name" value="ABC_TRANSPORTER_2"/>
    <property type="match status" value="1"/>
</dbReference>
<dbReference type="InterPro" id="IPR017911">
    <property type="entry name" value="MacB-like_ATP-bd"/>
</dbReference>
<dbReference type="InterPro" id="IPR017871">
    <property type="entry name" value="ABC_transporter-like_CS"/>
</dbReference>
<dbReference type="KEGG" id="hth:HTH_1025"/>
<dbReference type="SUPFAM" id="SSF52540">
    <property type="entry name" value="P-loop containing nucleoside triphosphate hydrolases"/>
    <property type="match status" value="1"/>
</dbReference>
<keyword evidence="1" id="KW-0813">Transport</keyword>
<evidence type="ECO:0000256" key="1">
    <source>
        <dbReference type="ARBA" id="ARBA00022448"/>
    </source>
</evidence>
<gene>
    <name evidence="5" type="ordered locus">HTH_1025</name>
</gene>
<evidence type="ECO:0000313" key="5">
    <source>
        <dbReference type="EMBL" id="BAI69483.1"/>
    </source>
</evidence>
<evidence type="ECO:0000256" key="2">
    <source>
        <dbReference type="ARBA" id="ARBA00022741"/>
    </source>
</evidence>
<protein>
    <submittedName>
        <fullName evidence="5">ABC transporter ATP-binding protein</fullName>
    </submittedName>
</protein>
<dbReference type="InterPro" id="IPR003439">
    <property type="entry name" value="ABC_transporter-like_ATP-bd"/>
</dbReference>
<keyword evidence="2" id="KW-0547">Nucleotide-binding</keyword>
<dbReference type="STRING" id="608538.HTH_1025"/>
<dbReference type="AlphaFoldDB" id="D3DI31"/>
<dbReference type="GO" id="GO:0005524">
    <property type="term" value="F:ATP binding"/>
    <property type="evidence" value="ECO:0007669"/>
    <property type="project" value="UniProtKB-KW"/>
</dbReference>
<dbReference type="InterPro" id="IPR003593">
    <property type="entry name" value="AAA+_ATPase"/>
</dbReference>
<dbReference type="CDD" id="cd03255">
    <property type="entry name" value="ABC_MJ0796_LolCDE_FtsE"/>
    <property type="match status" value="1"/>
</dbReference>
<dbReference type="KEGG" id="hte:Hydth_1021"/>
<dbReference type="Pfam" id="PF00005">
    <property type="entry name" value="ABC_tran"/>
    <property type="match status" value="1"/>
</dbReference>